<proteinExistence type="predicted"/>
<sequence length="113" mass="13464">MGFDNSNIIQQLLGNVIFHPFMFNLGKLNIFVLGIEKSKNLKWNYVGERYKSIFQYKFDGIRSIFIQVLKDEEYVVQIFTNSTLVRTYSDIDPDKIWLQINRLSNYPEKKFLN</sequence>
<evidence type="ECO:0000313" key="2">
    <source>
        <dbReference type="Proteomes" id="UP001153678"/>
    </source>
</evidence>
<dbReference type="AlphaFoldDB" id="A0A9W4STP7"/>
<name>A0A9W4STP7_9GLOM</name>
<dbReference type="OrthoDB" id="2346396at2759"/>
<accession>A0A9W4STP7</accession>
<organism evidence="1 2">
    <name type="scientific">Funneliformis geosporum</name>
    <dbReference type="NCBI Taxonomy" id="1117311"/>
    <lineage>
        <taxon>Eukaryota</taxon>
        <taxon>Fungi</taxon>
        <taxon>Fungi incertae sedis</taxon>
        <taxon>Mucoromycota</taxon>
        <taxon>Glomeromycotina</taxon>
        <taxon>Glomeromycetes</taxon>
        <taxon>Glomerales</taxon>
        <taxon>Glomeraceae</taxon>
        <taxon>Funneliformis</taxon>
    </lineage>
</organism>
<dbReference type="Proteomes" id="UP001153678">
    <property type="component" value="Unassembled WGS sequence"/>
</dbReference>
<reference evidence="1" key="1">
    <citation type="submission" date="2022-08" db="EMBL/GenBank/DDBJ databases">
        <authorList>
            <person name="Kallberg Y."/>
            <person name="Tangrot J."/>
            <person name="Rosling A."/>
        </authorList>
    </citation>
    <scope>NUCLEOTIDE SEQUENCE</scope>
    <source>
        <strain evidence="1">Wild A</strain>
    </source>
</reference>
<keyword evidence="2" id="KW-1185">Reference proteome</keyword>
<dbReference type="EMBL" id="CAMKVN010001913">
    <property type="protein sequence ID" value="CAI2178751.1"/>
    <property type="molecule type" value="Genomic_DNA"/>
</dbReference>
<protein>
    <submittedName>
        <fullName evidence="1">5561_t:CDS:1</fullName>
    </submittedName>
</protein>
<comment type="caution">
    <text evidence="1">The sequence shown here is derived from an EMBL/GenBank/DDBJ whole genome shotgun (WGS) entry which is preliminary data.</text>
</comment>
<evidence type="ECO:0000313" key="1">
    <source>
        <dbReference type="EMBL" id="CAI2178751.1"/>
    </source>
</evidence>
<gene>
    <name evidence="1" type="ORF">FWILDA_LOCUS8743</name>
</gene>